<sequence length="85" mass="9478">MEYPVAVRVRYELHTVFALSLMAMFFCSSTSAFASLEETIEDPKADRKSPSRCTEASGEFDQVYSESKVVGKEYSLDSTQACEGM</sequence>
<dbReference type="VEuPathDB" id="FungiDB:PAAG_03238"/>
<proteinExistence type="predicted"/>
<organism evidence="2 3">
    <name type="scientific">Paracoccidioides lutzii (strain ATCC MYA-826 / Pb01)</name>
    <name type="common">Paracoccidioides brasiliensis</name>
    <dbReference type="NCBI Taxonomy" id="502779"/>
    <lineage>
        <taxon>Eukaryota</taxon>
        <taxon>Fungi</taxon>
        <taxon>Dikarya</taxon>
        <taxon>Ascomycota</taxon>
        <taxon>Pezizomycotina</taxon>
        <taxon>Eurotiomycetes</taxon>
        <taxon>Eurotiomycetidae</taxon>
        <taxon>Onygenales</taxon>
        <taxon>Ajellomycetaceae</taxon>
        <taxon>Paracoccidioides</taxon>
    </lineage>
</organism>
<reference evidence="2 3" key="1">
    <citation type="journal article" date="2011" name="PLoS Genet.">
        <title>Comparative genomic analysis of human fungal pathogens causing paracoccidioidomycosis.</title>
        <authorList>
            <person name="Desjardins C.A."/>
            <person name="Champion M.D."/>
            <person name="Holder J.W."/>
            <person name="Muszewska A."/>
            <person name="Goldberg J."/>
            <person name="Bailao A.M."/>
            <person name="Brigido M.M."/>
            <person name="Ferreira M.E."/>
            <person name="Garcia A.M."/>
            <person name="Grynberg M."/>
            <person name="Gujja S."/>
            <person name="Heiman D.I."/>
            <person name="Henn M.R."/>
            <person name="Kodira C.D."/>
            <person name="Leon-Narvaez H."/>
            <person name="Longo L.V."/>
            <person name="Ma L.J."/>
            <person name="Malavazi I."/>
            <person name="Matsuo A.L."/>
            <person name="Morais F.V."/>
            <person name="Pereira M."/>
            <person name="Rodriguez-Brito S."/>
            <person name="Sakthikumar S."/>
            <person name="Salem-Izacc S.M."/>
            <person name="Sykes S.M."/>
            <person name="Teixeira M.M."/>
            <person name="Vallejo M.C."/>
            <person name="Walter M.E."/>
            <person name="Yandava C."/>
            <person name="Young S."/>
            <person name="Zeng Q."/>
            <person name="Zucker J."/>
            <person name="Felipe M.S."/>
            <person name="Goldman G.H."/>
            <person name="Haas B.J."/>
            <person name="McEwen J.G."/>
            <person name="Nino-Vega G."/>
            <person name="Puccia R."/>
            <person name="San-Blas G."/>
            <person name="Soares C.M."/>
            <person name="Birren B.W."/>
            <person name="Cuomo C.A."/>
        </authorList>
    </citation>
    <scope>NUCLEOTIDE SEQUENCE [LARGE SCALE GENOMIC DNA]</scope>
    <source>
        <strain evidence="3">ATCC MYA-826 / Pb01</strain>
    </source>
</reference>
<feature type="region of interest" description="Disordered" evidence="1">
    <location>
        <begin position="40"/>
        <end position="59"/>
    </location>
</feature>
<dbReference type="Proteomes" id="UP000002059">
    <property type="component" value="Partially assembled WGS sequence"/>
</dbReference>
<dbReference type="HOGENOM" id="CLU_2513250_0_0_1"/>
<dbReference type="KEGG" id="pbl:PAAG_03238"/>
<dbReference type="GeneID" id="9097790"/>
<dbReference type="RefSeq" id="XP_015702100.1">
    <property type="nucleotide sequence ID" value="XM_015844894.1"/>
</dbReference>
<name>C1GXV5_PARBA</name>
<dbReference type="AlphaFoldDB" id="C1GXV5"/>
<evidence type="ECO:0000256" key="1">
    <source>
        <dbReference type="SAM" id="MobiDB-lite"/>
    </source>
</evidence>
<gene>
    <name evidence="2" type="ORF">PAAG_03238</name>
</gene>
<evidence type="ECO:0000313" key="2">
    <source>
        <dbReference type="EMBL" id="EEH41675.2"/>
    </source>
</evidence>
<evidence type="ECO:0000313" key="3">
    <source>
        <dbReference type="Proteomes" id="UP000002059"/>
    </source>
</evidence>
<dbReference type="EMBL" id="KN293999">
    <property type="protein sequence ID" value="EEH41675.2"/>
    <property type="molecule type" value="Genomic_DNA"/>
</dbReference>
<keyword evidence="3" id="KW-1185">Reference proteome</keyword>
<protein>
    <submittedName>
        <fullName evidence="2">Uncharacterized protein</fullName>
    </submittedName>
</protein>
<accession>C1GXV5</accession>